<evidence type="ECO:0000256" key="16">
    <source>
        <dbReference type="PROSITE-ProRule" id="PRU10141"/>
    </source>
</evidence>
<dbReference type="SMART" id="SM00220">
    <property type="entry name" value="S_TKc"/>
    <property type="match status" value="1"/>
</dbReference>
<keyword evidence="7" id="KW-0808">Transferase</keyword>
<evidence type="ECO:0000256" key="18">
    <source>
        <dbReference type="SAM" id="MobiDB-lite"/>
    </source>
</evidence>
<dbReference type="GO" id="GO:0042594">
    <property type="term" value="P:response to starvation"/>
    <property type="evidence" value="ECO:0007669"/>
    <property type="project" value="TreeGrafter"/>
</dbReference>
<dbReference type="AlphaFoldDB" id="A0A2M4CU54"/>
<dbReference type="FunFam" id="1.10.510.10:FF:000804">
    <property type="entry name" value="Blast:Serine/threonine-protein kinase ULK3"/>
    <property type="match status" value="1"/>
</dbReference>
<feature type="region of interest" description="Disordered" evidence="18">
    <location>
        <begin position="348"/>
        <end position="386"/>
    </location>
</feature>
<evidence type="ECO:0000259" key="19">
    <source>
        <dbReference type="PROSITE" id="PS50011"/>
    </source>
</evidence>
<dbReference type="InterPro" id="IPR011009">
    <property type="entry name" value="Kinase-like_dom_sf"/>
</dbReference>
<proteinExistence type="inferred from homology"/>
<dbReference type="PANTHER" id="PTHR24348:SF65">
    <property type="entry name" value="SERINE_THREONINE-PROTEIN KINASE ULK3"/>
    <property type="match status" value="1"/>
</dbReference>
<dbReference type="VEuPathDB" id="VectorBase:ADAC009899"/>
<dbReference type="PROSITE" id="PS00107">
    <property type="entry name" value="PROTEIN_KINASE_ATP"/>
    <property type="match status" value="1"/>
</dbReference>
<dbReference type="GO" id="GO:0034727">
    <property type="term" value="P:piecemeal microautophagy of the nucleus"/>
    <property type="evidence" value="ECO:0007669"/>
    <property type="project" value="TreeGrafter"/>
</dbReference>
<dbReference type="InterPro" id="IPR007330">
    <property type="entry name" value="MIT_dom"/>
</dbReference>
<comment type="subcellular location">
    <subcellularLocation>
        <location evidence="1">Cytoplasm</location>
    </subcellularLocation>
</comment>
<name>A0A2M4CU54_ANODA</name>
<evidence type="ECO:0000256" key="13">
    <source>
        <dbReference type="ARBA" id="ARBA00032242"/>
    </source>
</evidence>
<accession>A0A2M4CU54</accession>
<keyword evidence="10 20" id="KW-0418">Kinase</keyword>
<organism evidence="20">
    <name type="scientific">Anopheles darlingi</name>
    <name type="common">Mosquito</name>
    <dbReference type="NCBI Taxonomy" id="43151"/>
    <lineage>
        <taxon>Eukaryota</taxon>
        <taxon>Metazoa</taxon>
        <taxon>Ecdysozoa</taxon>
        <taxon>Arthropoda</taxon>
        <taxon>Hexapoda</taxon>
        <taxon>Insecta</taxon>
        <taxon>Pterygota</taxon>
        <taxon>Neoptera</taxon>
        <taxon>Endopterygota</taxon>
        <taxon>Diptera</taxon>
        <taxon>Nematocera</taxon>
        <taxon>Culicoidea</taxon>
        <taxon>Culicidae</taxon>
        <taxon>Anophelinae</taxon>
        <taxon>Anopheles</taxon>
    </lineage>
</organism>
<dbReference type="GO" id="GO:0061709">
    <property type="term" value="P:reticulophagy"/>
    <property type="evidence" value="ECO:0007669"/>
    <property type="project" value="TreeGrafter"/>
</dbReference>
<dbReference type="GO" id="GO:0005776">
    <property type="term" value="C:autophagosome"/>
    <property type="evidence" value="ECO:0007669"/>
    <property type="project" value="TreeGrafter"/>
</dbReference>
<feature type="domain" description="Protein kinase" evidence="19">
    <location>
        <begin position="9"/>
        <end position="265"/>
    </location>
</feature>
<dbReference type="SUPFAM" id="SSF56112">
    <property type="entry name" value="Protein kinase-like (PK-like)"/>
    <property type="match status" value="1"/>
</dbReference>
<dbReference type="PROSITE" id="PS00108">
    <property type="entry name" value="PROTEIN_KINASE_ST"/>
    <property type="match status" value="1"/>
</dbReference>
<sequence length="489" mass="55336">MSDTKITDFTLMERLGKGTYAVVYRAIKKTTKEVFAVKIMEKHKLSPSAIDNVVSEIGLLKRLKHPHIVEMRDFLWDQSNVYIVMEYCNAGNLSSYIKANKTLPESTCKTFLQQLAVALRYMRAHDVSHLDLKPANLLLHKTANKYVLKVADFGFAQRLKLNQENTAVKGSPLYMAPEILISKSYGPAADLWSVGVILYECLFGKPPYSSASVQELAGRIQDNSPISIPQKPTISADCRKLLRHLLQRNPNERITFEQFFEDAFLNLKCVPNDENLEKAIQLIKHAIKMDEEHNISAAYRLYCQALQYFVPITLAETDQTRKRILRQRVQTYLNRAEALKNIVHAKSASSPSSSSNAITSAVHKDTVFEPSTGRKMSEPTNAETDEPERMLAYLSRNFEDVARGFEIVRKAIDDALENKLDEALEGFTAALGILIPALEVVSPAPHKKLLQQKIVRWMEEAEHIKSMRSAQIMEEVENAEAYHPVCVVQ</sequence>
<comment type="similarity">
    <text evidence="17">Belongs to the protein kinase superfamily.</text>
</comment>
<keyword evidence="9 16" id="KW-0547">Nucleotide-binding</keyword>
<dbReference type="EC" id="2.7.11.1" evidence="3"/>
<dbReference type="InterPro" id="IPR045269">
    <property type="entry name" value="Atg1-like"/>
</dbReference>
<dbReference type="PANTHER" id="PTHR24348">
    <property type="entry name" value="SERINE/THREONINE-PROTEIN KINASE UNC-51-RELATED"/>
    <property type="match status" value="1"/>
</dbReference>
<evidence type="ECO:0000256" key="11">
    <source>
        <dbReference type="ARBA" id="ARBA00022840"/>
    </source>
</evidence>
<evidence type="ECO:0000256" key="15">
    <source>
        <dbReference type="ARBA" id="ARBA00048679"/>
    </source>
</evidence>
<dbReference type="FunFam" id="3.30.200.20:FF:000042">
    <property type="entry name" value="Aurora kinase A"/>
    <property type="match status" value="1"/>
</dbReference>
<protein>
    <recommendedName>
        <fullName evidence="4">Serine/threonine-protein kinase ULK3</fullName>
        <ecNumber evidence="3">2.7.11.1</ecNumber>
    </recommendedName>
    <alternativeName>
        <fullName evidence="13">Unc-51-like kinase 3</fullName>
    </alternativeName>
</protein>
<keyword evidence="8" id="KW-0677">Repeat</keyword>
<evidence type="ECO:0000256" key="1">
    <source>
        <dbReference type="ARBA" id="ARBA00004496"/>
    </source>
</evidence>
<dbReference type="GO" id="GO:0005829">
    <property type="term" value="C:cytosol"/>
    <property type="evidence" value="ECO:0007669"/>
    <property type="project" value="TreeGrafter"/>
</dbReference>
<dbReference type="GO" id="GO:0000045">
    <property type="term" value="P:autophagosome assembly"/>
    <property type="evidence" value="ECO:0007669"/>
    <property type="project" value="TreeGrafter"/>
</dbReference>
<dbReference type="EMBL" id="GGFL01004689">
    <property type="protein sequence ID" value="MBW68867.1"/>
    <property type="molecule type" value="Transcribed_RNA"/>
</dbReference>
<evidence type="ECO:0000256" key="6">
    <source>
        <dbReference type="ARBA" id="ARBA00022527"/>
    </source>
</evidence>
<dbReference type="InterPro" id="IPR000719">
    <property type="entry name" value="Prot_kinase_dom"/>
</dbReference>
<dbReference type="Gene3D" id="1.10.510.10">
    <property type="entry name" value="Transferase(Phosphotransferase) domain 1"/>
    <property type="match status" value="1"/>
</dbReference>
<dbReference type="SMART" id="SM00745">
    <property type="entry name" value="MIT"/>
    <property type="match status" value="2"/>
</dbReference>
<dbReference type="InterPro" id="IPR036181">
    <property type="entry name" value="MIT_dom_sf"/>
</dbReference>
<dbReference type="SUPFAM" id="SSF116846">
    <property type="entry name" value="MIT domain"/>
    <property type="match status" value="1"/>
</dbReference>
<evidence type="ECO:0000256" key="5">
    <source>
        <dbReference type="ARBA" id="ARBA00022490"/>
    </source>
</evidence>
<dbReference type="Gene3D" id="3.30.200.20">
    <property type="entry name" value="Phosphorylase Kinase, domain 1"/>
    <property type="match status" value="1"/>
</dbReference>
<dbReference type="Pfam" id="PF04212">
    <property type="entry name" value="MIT"/>
    <property type="match status" value="2"/>
</dbReference>
<evidence type="ECO:0000256" key="10">
    <source>
        <dbReference type="ARBA" id="ARBA00022777"/>
    </source>
</evidence>
<keyword evidence="5" id="KW-0963">Cytoplasm</keyword>
<comment type="catalytic activity">
    <reaction evidence="14">
        <text>L-threonyl-[protein] + ATP = O-phospho-L-threonyl-[protein] + ADP + H(+)</text>
        <dbReference type="Rhea" id="RHEA:46608"/>
        <dbReference type="Rhea" id="RHEA-COMP:11060"/>
        <dbReference type="Rhea" id="RHEA-COMP:11605"/>
        <dbReference type="ChEBI" id="CHEBI:15378"/>
        <dbReference type="ChEBI" id="CHEBI:30013"/>
        <dbReference type="ChEBI" id="CHEBI:30616"/>
        <dbReference type="ChEBI" id="CHEBI:61977"/>
        <dbReference type="ChEBI" id="CHEBI:456216"/>
        <dbReference type="EC" id="2.7.11.1"/>
    </reaction>
</comment>
<evidence type="ECO:0000256" key="2">
    <source>
        <dbReference type="ARBA" id="ARBA00011738"/>
    </source>
</evidence>
<dbReference type="InterPro" id="IPR017441">
    <property type="entry name" value="Protein_kinase_ATP_BS"/>
</dbReference>
<evidence type="ECO:0000256" key="17">
    <source>
        <dbReference type="RuleBase" id="RU000304"/>
    </source>
</evidence>
<feature type="compositionally biased region" description="Low complexity" evidence="18">
    <location>
        <begin position="348"/>
        <end position="361"/>
    </location>
</feature>
<evidence type="ECO:0000256" key="9">
    <source>
        <dbReference type="ARBA" id="ARBA00022741"/>
    </source>
</evidence>
<evidence type="ECO:0000256" key="3">
    <source>
        <dbReference type="ARBA" id="ARBA00012513"/>
    </source>
</evidence>
<evidence type="ECO:0000256" key="12">
    <source>
        <dbReference type="ARBA" id="ARBA00023006"/>
    </source>
</evidence>
<evidence type="ECO:0000256" key="8">
    <source>
        <dbReference type="ARBA" id="ARBA00022737"/>
    </source>
</evidence>
<dbReference type="InterPro" id="IPR008271">
    <property type="entry name" value="Ser/Thr_kinase_AS"/>
</dbReference>
<dbReference type="Pfam" id="PF00069">
    <property type="entry name" value="Pkinase"/>
    <property type="match status" value="1"/>
</dbReference>
<evidence type="ECO:0000313" key="20">
    <source>
        <dbReference type="EMBL" id="MBW68867.1"/>
    </source>
</evidence>
<feature type="binding site" evidence="16">
    <location>
        <position position="38"/>
    </location>
    <ligand>
        <name>ATP</name>
        <dbReference type="ChEBI" id="CHEBI:30616"/>
    </ligand>
</feature>
<dbReference type="GO" id="GO:0010506">
    <property type="term" value="P:regulation of autophagy"/>
    <property type="evidence" value="ECO:0007669"/>
    <property type="project" value="InterPro"/>
</dbReference>
<dbReference type="Gene3D" id="1.20.58.80">
    <property type="entry name" value="Phosphotransferase system, lactose/cellobiose-type IIA subunit"/>
    <property type="match status" value="2"/>
</dbReference>
<evidence type="ECO:0000256" key="7">
    <source>
        <dbReference type="ARBA" id="ARBA00022679"/>
    </source>
</evidence>
<keyword evidence="12" id="KW-0072">Autophagy</keyword>
<dbReference type="GO" id="GO:0005524">
    <property type="term" value="F:ATP binding"/>
    <property type="evidence" value="ECO:0007669"/>
    <property type="project" value="UniProtKB-UniRule"/>
</dbReference>
<evidence type="ECO:0000256" key="4">
    <source>
        <dbReference type="ARBA" id="ARBA00021644"/>
    </source>
</evidence>
<keyword evidence="11 16" id="KW-0067">ATP-binding</keyword>
<dbReference type="VEuPathDB" id="VectorBase:ADAR2_011001"/>
<comment type="catalytic activity">
    <reaction evidence="15">
        <text>L-seryl-[protein] + ATP = O-phospho-L-seryl-[protein] + ADP + H(+)</text>
        <dbReference type="Rhea" id="RHEA:17989"/>
        <dbReference type="Rhea" id="RHEA-COMP:9863"/>
        <dbReference type="Rhea" id="RHEA-COMP:11604"/>
        <dbReference type="ChEBI" id="CHEBI:15378"/>
        <dbReference type="ChEBI" id="CHEBI:29999"/>
        <dbReference type="ChEBI" id="CHEBI:30616"/>
        <dbReference type="ChEBI" id="CHEBI:83421"/>
        <dbReference type="ChEBI" id="CHEBI:456216"/>
        <dbReference type="EC" id="2.7.11.1"/>
    </reaction>
</comment>
<reference evidence="20" key="1">
    <citation type="submission" date="2018-01" db="EMBL/GenBank/DDBJ databases">
        <title>An insight into the sialome of Amazonian anophelines.</title>
        <authorList>
            <person name="Ribeiro J.M."/>
            <person name="Scarpassa V."/>
            <person name="Calvo E."/>
        </authorList>
    </citation>
    <scope>NUCLEOTIDE SEQUENCE</scope>
</reference>
<dbReference type="GO" id="GO:0000422">
    <property type="term" value="P:autophagy of mitochondrion"/>
    <property type="evidence" value="ECO:0007669"/>
    <property type="project" value="TreeGrafter"/>
</dbReference>
<dbReference type="GO" id="GO:0004674">
    <property type="term" value="F:protein serine/threonine kinase activity"/>
    <property type="evidence" value="ECO:0007669"/>
    <property type="project" value="UniProtKB-KW"/>
</dbReference>
<dbReference type="PROSITE" id="PS50011">
    <property type="entry name" value="PROTEIN_KINASE_DOM"/>
    <property type="match status" value="1"/>
</dbReference>
<evidence type="ECO:0000256" key="14">
    <source>
        <dbReference type="ARBA" id="ARBA00047899"/>
    </source>
</evidence>
<keyword evidence="6 17" id="KW-0723">Serine/threonine-protein kinase</keyword>
<comment type="subunit">
    <text evidence="2">Homodimer.</text>
</comment>
<dbReference type="GO" id="GO:0034045">
    <property type="term" value="C:phagophore assembly site membrane"/>
    <property type="evidence" value="ECO:0007669"/>
    <property type="project" value="TreeGrafter"/>
</dbReference>